<keyword evidence="2" id="KW-1185">Reference proteome</keyword>
<sequence length="648" mass="71859">MSGANSRADRLREIGKAVHQAATADVGATLNSGVAEFIKFPFSCSPGKLIDSAGSVSDHFACVVHAARSGVATGENIPADNACAVIDLIEDLDLNELRSAHARCLAVKRLQRAELPKDDKTPIAQMTMTVIYARRAGVSIDVLADEFRCLNEGLEHSDWIEMVAVSAIAVISYACQFAGRSELGGMFSPAKGAKDSYSPACYTIPTMMPSKDGTFNKIISFISAYTVFYYPGVRVDGWQELMNGVCQTAITLPGYQYNISGDIRPVPPEHYVGRLMLPRPYLVESAKPKELLATLNYLPWQDGGVILLKGKLPLEGLMIFLGKDALKKGGTIRSGPQSQESYVLPITPADFALMMTRLRNQSNMIVRREESKFVMEKMADEGTRTPFMARIFMGLLQLRDTAFRDLKERQQFDALLDQALTPLMAARTAAKEIEESWRSHSEAVASGAAVKVKDGTVEVVGDFYRGFRREVNAFLYDAAKALKEGGQKVGTSAGKDIGFMFQKENPYQKGLAAMRATDPVLAAYMEATRNHWSQRLIKARNDLDHNGWTLPRVGYEPLDGQRVVAHQPLIDGQPTIEFVTHMLDRVSCFVEEFFAYCFRTRFPKEIDLTEIALSERPAQAPERFRITLKTGGLPSWELVYPTRKFEDL</sequence>
<evidence type="ECO:0000313" key="1">
    <source>
        <dbReference type="EMBL" id="MBB5055447.1"/>
    </source>
</evidence>
<gene>
    <name evidence="1" type="ORF">HDF16_000116</name>
</gene>
<organism evidence="1 2">
    <name type="scientific">Granulicella aggregans</name>
    <dbReference type="NCBI Taxonomy" id="474949"/>
    <lineage>
        <taxon>Bacteria</taxon>
        <taxon>Pseudomonadati</taxon>
        <taxon>Acidobacteriota</taxon>
        <taxon>Terriglobia</taxon>
        <taxon>Terriglobales</taxon>
        <taxon>Acidobacteriaceae</taxon>
        <taxon>Granulicella</taxon>
    </lineage>
</organism>
<reference evidence="1 2" key="1">
    <citation type="submission" date="2020-08" db="EMBL/GenBank/DDBJ databases">
        <title>Genomic Encyclopedia of Type Strains, Phase IV (KMG-V): Genome sequencing to study the core and pangenomes of soil and plant-associated prokaryotes.</title>
        <authorList>
            <person name="Whitman W."/>
        </authorList>
    </citation>
    <scope>NUCLEOTIDE SEQUENCE [LARGE SCALE GENOMIC DNA]</scope>
    <source>
        <strain evidence="1 2">M8UP14</strain>
    </source>
</reference>
<comment type="caution">
    <text evidence="1">The sequence shown here is derived from an EMBL/GenBank/DDBJ whole genome shotgun (WGS) entry which is preliminary data.</text>
</comment>
<proteinExistence type="predicted"/>
<protein>
    <submittedName>
        <fullName evidence="1">Uncharacterized protein</fullName>
    </submittedName>
</protein>
<dbReference type="EMBL" id="JACHIP010000001">
    <property type="protein sequence ID" value="MBB5055447.1"/>
    <property type="molecule type" value="Genomic_DNA"/>
</dbReference>
<dbReference type="Proteomes" id="UP000540989">
    <property type="component" value="Unassembled WGS sequence"/>
</dbReference>
<dbReference type="AlphaFoldDB" id="A0A7W7Z8Y2"/>
<dbReference type="RefSeq" id="WP_184213140.1">
    <property type="nucleotide sequence ID" value="NZ_JACHIP010000001.1"/>
</dbReference>
<name>A0A7W7Z8Y2_9BACT</name>
<accession>A0A7W7Z8Y2</accession>
<evidence type="ECO:0000313" key="2">
    <source>
        <dbReference type="Proteomes" id="UP000540989"/>
    </source>
</evidence>